<keyword evidence="2" id="KW-0624">Polysaccharide degradation</keyword>
<evidence type="ECO:0000256" key="1">
    <source>
        <dbReference type="ARBA" id="ARBA00023295"/>
    </source>
</evidence>
<accession>A0ABW2CAP8</accession>
<proteinExistence type="predicted"/>
<feature type="region of interest" description="Disordered" evidence="3">
    <location>
        <begin position="380"/>
        <end position="402"/>
    </location>
</feature>
<dbReference type="RefSeq" id="WP_345391530.1">
    <property type="nucleotide sequence ID" value="NZ_BAABLA010000007.1"/>
</dbReference>
<dbReference type="InterPro" id="IPR003961">
    <property type="entry name" value="FN3_dom"/>
</dbReference>
<gene>
    <name evidence="5" type="ORF">ACFQGD_31325</name>
</gene>
<organism evidence="5 6">
    <name type="scientific">Haloechinothrix salitolerans</name>
    <dbReference type="NCBI Taxonomy" id="926830"/>
    <lineage>
        <taxon>Bacteria</taxon>
        <taxon>Bacillati</taxon>
        <taxon>Actinomycetota</taxon>
        <taxon>Actinomycetes</taxon>
        <taxon>Pseudonocardiales</taxon>
        <taxon>Pseudonocardiaceae</taxon>
        <taxon>Haloechinothrix</taxon>
    </lineage>
</organism>
<keyword evidence="1" id="KW-0326">Glycosidase</keyword>
<evidence type="ECO:0000259" key="4">
    <source>
        <dbReference type="PROSITE" id="PS50853"/>
    </source>
</evidence>
<sequence length="1087" mass="114501">MTGFDVRLVAHAPNGDRLGVLPVPLSVEVALPLDDVGSLRLSYPLKAPGAAALATPIEVAVETYDPTLGTWSEVDGGRFLRIKRSGDVTDPTGARAFELPAYAWMLRKARLFPSDRDNAEGKRPFLSATPGTILGTLVAEAKARGALAGLVVDFTPTVDSAGAAWSKVLTIYYEPGIDVLAVLDNLAEQGVLDWTLSGRTLRVFNADTTLGRNLAEGDSPVDLRLGRDITEAPDTGTLEDVASAVYVKGEGAARLELTNPNAPAPWGRWEGFITQGGVRDPGTMRLLAEAELDRTGRERVQVTRGLTFAAAKWLPLKHYRPGDYVLAPGDAGALVPLRLRQITLTRDQAGTLGGNLVLNDRLIERELRLAKRTAGIVGGATATGGSGARPAPEGPDPREPAAPAGLIMATSAYLDSDGAARGQITATWGRVDKAVDGTVIEVARYELYQRPNVVGLPWSKLTETTHPDNTATGSPYDVGTEWAFKVRAVSKAGVFGPFSAPSAVTIAADTEAPPVPSAPRLTTRLGVIHVEWDGKGAAGELMPADFSHLDVWMSASSDVPIWSENWPYRDNKLDPNTWSVLLSGSEPAYTVADGKLTLTSGSDLLATRDTGARDYVVTARNLAVGTQYRAGVYARYRPGPSPEWPYRERAVYVLARRNSAGNDLALFVDSDTNSRATPIPLPAGATLDDLTLGLSVSGRAVEVFVNGASVHTATLTEAELAELDGTAAGVYLEWPRASVGLLTVAPKVSADPARVGQLEGAGTLVVAGQPYNQPRTFRLTALDRSGNTSAASEPATISTKPLVPPDLIGRPIYGDKIVANSITADQLAVGSVTASAIRANTITAEKLSADAIDGKVITGATIRTSATNPRVQLDEDGLRAWNSSGTRTVDVSASTGAADIAGTLRTGTSGVRAIVDASVFGGYPGIYFTGMAGSPGFEPTVHGREDGTLWSLSAEQVGNSSGRSELILRKGGGWRLGSAFGNGNTPVAFNAPGDGRVSIDGILPRGMGRTTMFGFGITHINPGAFSVRIDYGSTVVSAPPVPHCTLVTGNPQDGITWGVSRWDFNGFQFNWGKGAEIDIHWLIIRSG</sequence>
<dbReference type="Gene3D" id="2.60.40.10">
    <property type="entry name" value="Immunoglobulins"/>
    <property type="match status" value="1"/>
</dbReference>
<keyword evidence="6" id="KW-1185">Reference proteome</keyword>
<dbReference type="Proteomes" id="UP001596337">
    <property type="component" value="Unassembled WGS sequence"/>
</dbReference>
<evidence type="ECO:0000313" key="5">
    <source>
        <dbReference type="EMBL" id="MFC6871622.1"/>
    </source>
</evidence>
<dbReference type="PROSITE" id="PS50853">
    <property type="entry name" value="FN3"/>
    <property type="match status" value="1"/>
</dbReference>
<dbReference type="InterPro" id="IPR013783">
    <property type="entry name" value="Ig-like_fold"/>
</dbReference>
<feature type="domain" description="Fibronectin type-III" evidence="4">
    <location>
        <begin position="402"/>
        <end position="509"/>
    </location>
</feature>
<evidence type="ECO:0000256" key="3">
    <source>
        <dbReference type="SAM" id="MobiDB-lite"/>
    </source>
</evidence>
<reference evidence="6" key="1">
    <citation type="journal article" date="2019" name="Int. J. Syst. Evol. Microbiol.">
        <title>The Global Catalogue of Microorganisms (GCM) 10K type strain sequencing project: providing services to taxonomists for standard genome sequencing and annotation.</title>
        <authorList>
            <consortium name="The Broad Institute Genomics Platform"/>
            <consortium name="The Broad Institute Genome Sequencing Center for Infectious Disease"/>
            <person name="Wu L."/>
            <person name="Ma J."/>
        </authorList>
    </citation>
    <scope>NUCLEOTIDE SEQUENCE [LARGE SCALE GENOMIC DNA]</scope>
    <source>
        <strain evidence="6">KCTC 32255</strain>
    </source>
</reference>
<keyword evidence="1" id="KW-0378">Hydrolase</keyword>
<name>A0ABW2CAP8_9PSEU</name>
<dbReference type="InterPro" id="IPR036116">
    <property type="entry name" value="FN3_sf"/>
</dbReference>
<protein>
    <recommendedName>
        <fullName evidence="4">Fibronectin type-III domain-containing protein</fullName>
    </recommendedName>
</protein>
<keyword evidence="2" id="KW-0119">Carbohydrate metabolism</keyword>
<evidence type="ECO:0000313" key="6">
    <source>
        <dbReference type="Proteomes" id="UP001596337"/>
    </source>
</evidence>
<evidence type="ECO:0000256" key="2">
    <source>
        <dbReference type="ARBA" id="ARBA00023326"/>
    </source>
</evidence>
<dbReference type="EMBL" id="JBHSXX010000001">
    <property type="protein sequence ID" value="MFC6871622.1"/>
    <property type="molecule type" value="Genomic_DNA"/>
</dbReference>
<comment type="caution">
    <text evidence="5">The sequence shown here is derived from an EMBL/GenBank/DDBJ whole genome shotgun (WGS) entry which is preliminary data.</text>
</comment>
<dbReference type="SUPFAM" id="SSF49265">
    <property type="entry name" value="Fibronectin type III"/>
    <property type="match status" value="1"/>
</dbReference>